<accession>A0A8C2JB17</accession>
<dbReference type="Proteomes" id="UP000694701">
    <property type="component" value="Unplaced"/>
</dbReference>
<reference evidence="1" key="1">
    <citation type="submission" date="2025-08" db="UniProtKB">
        <authorList>
            <consortium name="Ensembl"/>
        </authorList>
    </citation>
    <scope>IDENTIFICATION</scope>
</reference>
<evidence type="ECO:0000313" key="1">
    <source>
        <dbReference type="Ensembl" id="ENSCCRP00020092828.1"/>
    </source>
</evidence>
<name>A0A8C2JB17_CYPCA</name>
<dbReference type="Ensembl" id="ENSCCRT00020101439.1">
    <property type="protein sequence ID" value="ENSCCRP00020092828.1"/>
    <property type="gene ID" value="ENSCCRG00020042486.1"/>
</dbReference>
<protein>
    <submittedName>
        <fullName evidence="1">Uncharacterized protein</fullName>
    </submittedName>
</protein>
<organism evidence="1 2">
    <name type="scientific">Cyprinus carpio</name>
    <name type="common">Common carp</name>
    <dbReference type="NCBI Taxonomy" id="7962"/>
    <lineage>
        <taxon>Eukaryota</taxon>
        <taxon>Metazoa</taxon>
        <taxon>Chordata</taxon>
        <taxon>Craniata</taxon>
        <taxon>Vertebrata</taxon>
        <taxon>Euteleostomi</taxon>
        <taxon>Actinopterygii</taxon>
        <taxon>Neopterygii</taxon>
        <taxon>Teleostei</taxon>
        <taxon>Ostariophysi</taxon>
        <taxon>Cypriniformes</taxon>
        <taxon>Cyprinidae</taxon>
        <taxon>Cyprininae</taxon>
        <taxon>Cyprinus</taxon>
    </lineage>
</organism>
<evidence type="ECO:0000313" key="2">
    <source>
        <dbReference type="Proteomes" id="UP000694701"/>
    </source>
</evidence>
<sequence>IKETALLLRIWVPSAMRLGRCSRWMGGGSSCPPGQDVSDCLSQHLGSRELLGKALEHVAEDAGLGHWGIEQLNLVGVPHVCQTREAAIVTIT</sequence>
<proteinExistence type="predicted"/>
<dbReference type="AlphaFoldDB" id="A0A8C2JB17"/>